<accession>A0ABQ9IP89</accession>
<dbReference type="Proteomes" id="UP001159363">
    <property type="component" value="Chromosome 1"/>
</dbReference>
<feature type="coiled-coil region" evidence="1">
    <location>
        <begin position="81"/>
        <end position="150"/>
    </location>
</feature>
<comment type="caution">
    <text evidence="2">The sequence shown here is derived from an EMBL/GenBank/DDBJ whole genome shotgun (WGS) entry which is preliminary data.</text>
</comment>
<protein>
    <submittedName>
        <fullName evidence="2">Uncharacterized protein</fullName>
    </submittedName>
</protein>
<proteinExistence type="predicted"/>
<evidence type="ECO:0000313" key="3">
    <source>
        <dbReference type="Proteomes" id="UP001159363"/>
    </source>
</evidence>
<sequence length="503" mass="58400">MDAYSVMVSTKNGSEGHVLRRHGNKAIKWYCGQCDNDEVMRNTSKGDANTTSEGNELKFILQKLIKLDILTAEQGKLRECVEFYAENFDDMTNEINEVRQKLDQVIAENEMMRKKLDTLHEESTVQKVEIADLKRENESLKQNLRCNNLELHGIPVKENENTASSYPKKSRTTTSNYCVVHQSTKKGRSHEGKRKFPAIYDCQSQSEQYKWTKQTSLRRRGVNFIWVNNGNIFTKINETERSLKIKEEDVINQLKGMLFMNGNNTNSTPNSDVPCVEERSFSNLLGYCAFAKSSACDDSKLKIMYKNARRLRNKMDEVKRATWTGVLKNLIEEEHSLLHVQLDRHCPVSLKKFENLLMYVQSRYTTVIGGFNIDSLSKSKEMQDYSDIITMYGFYQVNTIFSTRFSRTTNSLIDHVLVNKTQIKINYSNINIDLEGKLFFDTLENEENSDRMYKELIRQIKAGITANITYCNTKNRKRDHINPIRETWVSQELIQIIHSRDTL</sequence>
<evidence type="ECO:0000256" key="1">
    <source>
        <dbReference type="SAM" id="Coils"/>
    </source>
</evidence>
<keyword evidence="1" id="KW-0175">Coiled coil</keyword>
<name>A0ABQ9IP89_9NEOP</name>
<keyword evidence="3" id="KW-1185">Reference proteome</keyword>
<gene>
    <name evidence="2" type="ORF">PR048_003834</name>
</gene>
<reference evidence="2 3" key="1">
    <citation type="submission" date="2023-02" db="EMBL/GenBank/DDBJ databases">
        <title>LHISI_Scaffold_Assembly.</title>
        <authorList>
            <person name="Stuart O.P."/>
            <person name="Cleave R."/>
            <person name="Magrath M.J.L."/>
            <person name="Mikheyev A.S."/>
        </authorList>
    </citation>
    <scope>NUCLEOTIDE SEQUENCE [LARGE SCALE GENOMIC DNA]</scope>
    <source>
        <strain evidence="2">Daus_M_001</strain>
        <tissue evidence="2">Leg muscle</tissue>
    </source>
</reference>
<evidence type="ECO:0000313" key="2">
    <source>
        <dbReference type="EMBL" id="KAJ8898474.1"/>
    </source>
</evidence>
<organism evidence="2 3">
    <name type="scientific">Dryococelus australis</name>
    <dbReference type="NCBI Taxonomy" id="614101"/>
    <lineage>
        <taxon>Eukaryota</taxon>
        <taxon>Metazoa</taxon>
        <taxon>Ecdysozoa</taxon>
        <taxon>Arthropoda</taxon>
        <taxon>Hexapoda</taxon>
        <taxon>Insecta</taxon>
        <taxon>Pterygota</taxon>
        <taxon>Neoptera</taxon>
        <taxon>Polyneoptera</taxon>
        <taxon>Phasmatodea</taxon>
        <taxon>Verophasmatodea</taxon>
        <taxon>Anareolatae</taxon>
        <taxon>Phasmatidae</taxon>
        <taxon>Eurycanthinae</taxon>
        <taxon>Dryococelus</taxon>
    </lineage>
</organism>
<dbReference type="EMBL" id="JARBHB010000001">
    <property type="protein sequence ID" value="KAJ8898474.1"/>
    <property type="molecule type" value="Genomic_DNA"/>
</dbReference>